<evidence type="ECO:0000313" key="1">
    <source>
        <dbReference type="EMBL" id="ACC86814.1"/>
    </source>
</evidence>
<sequence length="108" mass="12346">MNGQARLCPSLALPGWKKTPSLSEQEAKLPCQQASFFVDMPRPLLRPKQHMNDALLIKNRAAAAEIKPRFLFGIEMIINKQKRQKAEGFSVSPFTVSLLRQKRRSHKF</sequence>
<dbReference type="GeneID" id="7804553"/>
<gene>
    <name evidence="1" type="primary">ORF108_2</name>
    <name evidence="1" type="ORF">MeaeMp57</name>
</gene>
<dbReference type="EMBL" id="EU660574">
    <property type="protein sequence ID" value="ACC86814.1"/>
    <property type="molecule type" value="Genomic_DNA"/>
</dbReference>
<dbReference type="RefSeq" id="YP_002860291.1">
    <property type="nucleotide sequence ID" value="NC_012651.1"/>
</dbReference>
<dbReference type="AlphaFoldDB" id="C3RYQ8"/>
<protein>
    <submittedName>
        <fullName evidence="1">Uncharacterized protein ORF108_2</fullName>
    </submittedName>
</protein>
<proteinExistence type="predicted"/>
<geneLocation type="mitochondrion" evidence="1"/>
<reference evidence="1" key="1">
    <citation type="journal article" date="2009" name="J. Mol. Evol.">
        <title>The complete mitochondrial genome sequence of the hornwort Megaceros aenigmaticus shows a mixed mode of conservative yet dynamic evolution in early land plant mitochondrial genomes.</title>
        <authorList>
            <person name="Li L."/>
            <person name="Wang B."/>
            <person name="Liu Y."/>
            <person name="Qiu Y.L."/>
        </authorList>
    </citation>
    <scope>NUCLEOTIDE SEQUENCE</scope>
</reference>
<organism evidence="1">
    <name type="scientific">Nothoceros aenigmaticus</name>
    <dbReference type="NCBI Taxonomy" id="13813"/>
    <lineage>
        <taxon>Eukaryota</taxon>
        <taxon>Viridiplantae</taxon>
        <taxon>Streptophyta</taxon>
        <taxon>Embryophyta</taxon>
        <taxon>Anthocerotophyta</taxon>
        <taxon>Anthocerotopsida</taxon>
        <taxon>Dendrocerotidae</taxon>
        <taxon>Dendrocerotales</taxon>
        <taxon>Dendrocerotaceae</taxon>
        <taxon>Dendrocerotoideae</taxon>
        <taxon>Nothoceros</taxon>
    </lineage>
</organism>
<name>C3RYQ8_9EMBR</name>
<accession>C3RYQ8</accession>
<keyword evidence="1" id="KW-0496">Mitochondrion</keyword>